<keyword evidence="2 7" id="KW-0436">Ligase</keyword>
<dbReference type="PROSITE" id="PS51987">
    <property type="entry name" value="GS_CATALYTIC"/>
    <property type="match status" value="1"/>
</dbReference>
<dbReference type="Pfam" id="PF00120">
    <property type="entry name" value="Gln-synt_C"/>
    <property type="match status" value="1"/>
</dbReference>
<evidence type="ECO:0000256" key="5">
    <source>
        <dbReference type="RuleBase" id="RU000384"/>
    </source>
</evidence>
<comment type="similarity">
    <text evidence="4 5">Belongs to the glutamine synthetase family.</text>
</comment>
<dbReference type="InterPro" id="IPR027303">
    <property type="entry name" value="Gln_synth_gly_rich_site"/>
</dbReference>
<comment type="cofactor">
    <cofactor evidence="1">
        <name>Mg(2+)</name>
        <dbReference type="ChEBI" id="CHEBI:18420"/>
    </cofactor>
</comment>
<dbReference type="InterPro" id="IPR008146">
    <property type="entry name" value="Gln_synth_cat_dom"/>
</dbReference>
<dbReference type="PANTHER" id="PTHR43785:SF3">
    <property type="entry name" value="GS CATALYTIC DOMAIN-CONTAINING PROTEIN"/>
    <property type="match status" value="1"/>
</dbReference>
<protein>
    <submittedName>
        <fullName evidence="7">Glutamine synthetase family protein</fullName>
        <ecNumber evidence="7">6.3.1.-</ecNumber>
    </submittedName>
</protein>
<dbReference type="SUPFAM" id="SSF55931">
    <property type="entry name" value="Glutamine synthetase/guanido kinase"/>
    <property type="match status" value="1"/>
</dbReference>
<name>A0ABV5JFA1_9RHOB</name>
<dbReference type="SMART" id="SM01230">
    <property type="entry name" value="Gln-synt_C"/>
    <property type="match status" value="1"/>
</dbReference>
<keyword evidence="8" id="KW-1185">Reference proteome</keyword>
<dbReference type="GO" id="GO:0016874">
    <property type="term" value="F:ligase activity"/>
    <property type="evidence" value="ECO:0007669"/>
    <property type="project" value="UniProtKB-KW"/>
</dbReference>
<proteinExistence type="inferred from homology"/>
<dbReference type="EMBL" id="JBHMEA010000038">
    <property type="protein sequence ID" value="MFB9232142.1"/>
    <property type="molecule type" value="Genomic_DNA"/>
</dbReference>
<evidence type="ECO:0000259" key="6">
    <source>
        <dbReference type="PROSITE" id="PS51987"/>
    </source>
</evidence>
<dbReference type="SUPFAM" id="SSF54368">
    <property type="entry name" value="Glutamine synthetase, N-terminal domain"/>
    <property type="match status" value="1"/>
</dbReference>
<dbReference type="RefSeq" id="WP_246531742.1">
    <property type="nucleotide sequence ID" value="NZ_JAGFNU010000008.1"/>
</dbReference>
<keyword evidence="3" id="KW-0460">Magnesium</keyword>
<evidence type="ECO:0000313" key="8">
    <source>
        <dbReference type="Proteomes" id="UP001589683"/>
    </source>
</evidence>
<sequence length="467" mass="51869">MGKAIKTGDIVASDNKTDWRESLPDAFKEYQSGRRIEEVECIIPDLAGMSRGKSMPYYKFSPDSTFFLPISLFYQTITGEYVDLDIKNQWMEYDVVLRPDMATASAVPWADDVTLQVISDLETRDGKPVAVAPRNVLKRVLGLYTDKGWRPVVAPELEFYLIKPNVDPNEPIEPPVGRTGRRGAGRQAYSMVAVDEYGPVIDTIYDYAEAQGLAIDTLIQEGGAGQIEINLLHGDPLVLADQVFYFKRAIREAALKNGTFATFMAKPMRDEPGSAMHIHQSVIDAKTGDNIFSAPDGSETAEFFHFIGGSQYHLKSVVPLLSPYVNSYRRFTAGMSAPVNLEWAADNRTTGLRIPNSPPIARRVENRVVGIDTNPYLAIAASLACGYLGMVNKIDPSPAATGEVYEEGAVLPRSLNVAMDEFNNDRTIQEILGVEFCELYAGIKNAELEEFQREISPWERQHLLLNV</sequence>
<evidence type="ECO:0000256" key="2">
    <source>
        <dbReference type="ARBA" id="ARBA00022598"/>
    </source>
</evidence>
<reference evidence="7 8" key="1">
    <citation type="submission" date="2024-09" db="EMBL/GenBank/DDBJ databases">
        <authorList>
            <person name="Sun Q."/>
            <person name="Mori K."/>
        </authorList>
    </citation>
    <scope>NUCLEOTIDE SEQUENCE [LARGE SCALE GENOMIC DNA]</scope>
    <source>
        <strain evidence="7 8">CECT 8726</strain>
    </source>
</reference>
<dbReference type="InterPro" id="IPR036651">
    <property type="entry name" value="Gln_synt_N_sf"/>
</dbReference>
<evidence type="ECO:0000256" key="3">
    <source>
        <dbReference type="ARBA" id="ARBA00022842"/>
    </source>
</evidence>
<dbReference type="EC" id="6.3.1.-" evidence="7"/>
<evidence type="ECO:0000256" key="4">
    <source>
        <dbReference type="PROSITE-ProRule" id="PRU01331"/>
    </source>
</evidence>
<dbReference type="InterPro" id="IPR014746">
    <property type="entry name" value="Gln_synth/guanido_kin_cat_dom"/>
</dbReference>
<dbReference type="PANTHER" id="PTHR43785">
    <property type="entry name" value="GAMMA-GLUTAMYLPUTRESCINE SYNTHETASE"/>
    <property type="match status" value="1"/>
</dbReference>
<dbReference type="Gene3D" id="3.30.590.10">
    <property type="entry name" value="Glutamine synthetase/guanido kinase, catalytic domain"/>
    <property type="match status" value="1"/>
</dbReference>
<accession>A0ABV5JFA1</accession>
<organism evidence="7 8">
    <name type="scientific">Pseudohalocynthiibacter aestuariivivens</name>
    <dbReference type="NCBI Taxonomy" id="1591409"/>
    <lineage>
        <taxon>Bacteria</taxon>
        <taxon>Pseudomonadati</taxon>
        <taxon>Pseudomonadota</taxon>
        <taxon>Alphaproteobacteria</taxon>
        <taxon>Rhodobacterales</taxon>
        <taxon>Paracoccaceae</taxon>
        <taxon>Pseudohalocynthiibacter</taxon>
    </lineage>
</organism>
<gene>
    <name evidence="7" type="ORF">ACFFUT_10145</name>
</gene>
<dbReference type="Proteomes" id="UP001589683">
    <property type="component" value="Unassembled WGS sequence"/>
</dbReference>
<dbReference type="Gene3D" id="3.10.20.70">
    <property type="entry name" value="Glutamine synthetase, N-terminal domain"/>
    <property type="match status" value="1"/>
</dbReference>
<dbReference type="PROSITE" id="PS00181">
    <property type="entry name" value="GLNA_ATP"/>
    <property type="match status" value="1"/>
</dbReference>
<comment type="caution">
    <text evidence="7">The sequence shown here is derived from an EMBL/GenBank/DDBJ whole genome shotgun (WGS) entry which is preliminary data.</text>
</comment>
<evidence type="ECO:0000313" key="7">
    <source>
        <dbReference type="EMBL" id="MFB9232142.1"/>
    </source>
</evidence>
<feature type="domain" description="GS catalytic" evidence="6">
    <location>
        <begin position="133"/>
        <end position="467"/>
    </location>
</feature>
<evidence type="ECO:0000256" key="1">
    <source>
        <dbReference type="ARBA" id="ARBA00001946"/>
    </source>
</evidence>